<accession>A0A0C9WGU7</accession>
<sequence>ILRSNVHDCGRNKSASEKAAKRDRPTCMNKQGKCKARFPRPLYNQTEVDSNTGALNVKKGEEWIN</sequence>
<evidence type="ECO:0000313" key="2">
    <source>
        <dbReference type="EMBL" id="KIJ90064.1"/>
    </source>
</evidence>
<dbReference type="OrthoDB" id="3000241at2759"/>
<reference evidence="2 3" key="1">
    <citation type="submission" date="2014-04" db="EMBL/GenBank/DDBJ databases">
        <authorList>
            <consortium name="DOE Joint Genome Institute"/>
            <person name="Kuo A."/>
            <person name="Kohler A."/>
            <person name="Nagy L.G."/>
            <person name="Floudas D."/>
            <person name="Copeland A."/>
            <person name="Barry K.W."/>
            <person name="Cichocki N."/>
            <person name="Veneault-Fourrey C."/>
            <person name="LaButti K."/>
            <person name="Lindquist E.A."/>
            <person name="Lipzen A."/>
            <person name="Lundell T."/>
            <person name="Morin E."/>
            <person name="Murat C."/>
            <person name="Sun H."/>
            <person name="Tunlid A."/>
            <person name="Henrissat B."/>
            <person name="Grigoriev I.V."/>
            <person name="Hibbett D.S."/>
            <person name="Martin F."/>
            <person name="Nordberg H.P."/>
            <person name="Cantor M.N."/>
            <person name="Hua S.X."/>
        </authorList>
    </citation>
    <scope>NUCLEOTIDE SEQUENCE [LARGE SCALE GENOMIC DNA]</scope>
    <source>
        <strain evidence="2 3">LaAM-08-1</strain>
    </source>
</reference>
<evidence type="ECO:0000313" key="3">
    <source>
        <dbReference type="Proteomes" id="UP000054477"/>
    </source>
</evidence>
<protein>
    <submittedName>
        <fullName evidence="2">Unplaced genomic scaffold K443scaffold_767, whole genome shotgun sequence</fullName>
    </submittedName>
</protein>
<feature type="region of interest" description="Disordered" evidence="1">
    <location>
        <begin position="1"/>
        <end position="31"/>
    </location>
</feature>
<feature type="non-terminal residue" evidence="2">
    <location>
        <position position="1"/>
    </location>
</feature>
<reference evidence="3" key="2">
    <citation type="submission" date="2015-01" db="EMBL/GenBank/DDBJ databases">
        <title>Evolutionary Origins and Diversification of the Mycorrhizal Mutualists.</title>
        <authorList>
            <consortium name="DOE Joint Genome Institute"/>
            <consortium name="Mycorrhizal Genomics Consortium"/>
            <person name="Kohler A."/>
            <person name="Kuo A."/>
            <person name="Nagy L.G."/>
            <person name="Floudas D."/>
            <person name="Copeland A."/>
            <person name="Barry K.W."/>
            <person name="Cichocki N."/>
            <person name="Veneault-Fourrey C."/>
            <person name="LaButti K."/>
            <person name="Lindquist E.A."/>
            <person name="Lipzen A."/>
            <person name="Lundell T."/>
            <person name="Morin E."/>
            <person name="Murat C."/>
            <person name="Riley R."/>
            <person name="Ohm R."/>
            <person name="Sun H."/>
            <person name="Tunlid A."/>
            <person name="Henrissat B."/>
            <person name="Grigoriev I.V."/>
            <person name="Hibbett D.S."/>
            <person name="Martin F."/>
        </authorList>
    </citation>
    <scope>NUCLEOTIDE SEQUENCE [LARGE SCALE GENOMIC DNA]</scope>
    <source>
        <strain evidence="3">LaAM-08-1</strain>
    </source>
</reference>
<feature type="non-terminal residue" evidence="2">
    <location>
        <position position="65"/>
    </location>
</feature>
<dbReference type="Proteomes" id="UP000054477">
    <property type="component" value="Unassembled WGS sequence"/>
</dbReference>
<evidence type="ECO:0000256" key="1">
    <source>
        <dbReference type="SAM" id="MobiDB-lite"/>
    </source>
</evidence>
<dbReference type="AlphaFoldDB" id="A0A0C9WGU7"/>
<dbReference type="EMBL" id="KN839302">
    <property type="protein sequence ID" value="KIJ90064.1"/>
    <property type="molecule type" value="Genomic_DNA"/>
</dbReference>
<organism evidence="2 3">
    <name type="scientific">Laccaria amethystina LaAM-08-1</name>
    <dbReference type="NCBI Taxonomy" id="1095629"/>
    <lineage>
        <taxon>Eukaryota</taxon>
        <taxon>Fungi</taxon>
        <taxon>Dikarya</taxon>
        <taxon>Basidiomycota</taxon>
        <taxon>Agaricomycotina</taxon>
        <taxon>Agaricomycetes</taxon>
        <taxon>Agaricomycetidae</taxon>
        <taxon>Agaricales</taxon>
        <taxon>Agaricineae</taxon>
        <taxon>Hydnangiaceae</taxon>
        <taxon>Laccaria</taxon>
    </lineage>
</organism>
<name>A0A0C9WGU7_9AGAR</name>
<proteinExistence type="predicted"/>
<feature type="compositionally biased region" description="Basic and acidic residues" evidence="1">
    <location>
        <begin position="1"/>
        <end position="25"/>
    </location>
</feature>
<dbReference type="HOGENOM" id="CLU_186260_0_0_1"/>
<gene>
    <name evidence="2" type="ORF">K443DRAFT_55147</name>
</gene>
<keyword evidence="3" id="KW-1185">Reference proteome</keyword>